<dbReference type="RefSeq" id="WP_147349005.1">
    <property type="nucleotide sequence ID" value="NZ_JACOQE010000005.1"/>
</dbReference>
<evidence type="ECO:0000313" key="3">
    <source>
        <dbReference type="Proteomes" id="UP000633936"/>
    </source>
</evidence>
<feature type="transmembrane region" description="Helical" evidence="1">
    <location>
        <begin position="12"/>
        <end position="31"/>
    </location>
</feature>
<dbReference type="Proteomes" id="UP000633936">
    <property type="component" value="Unassembled WGS sequence"/>
</dbReference>
<proteinExistence type="predicted"/>
<keyword evidence="3" id="KW-1185">Reference proteome</keyword>
<sequence>MQIFRLADRKWSRICLIPVLFYMTVYGMTVWPVSIAEVPNICRALICVFLLMGFYYVSLIIGIVQSRNEAEKINASALMEKYTEGILHEARTVRNHQKLLAIQRHDLRHQYLRTHMSISLETLK</sequence>
<comment type="caution">
    <text evidence="2">The sequence shown here is derived from an EMBL/GenBank/DDBJ whole genome shotgun (WGS) entry which is preliminary data.</text>
</comment>
<organism evidence="2 3">
    <name type="scientific">Blautia intestinalis</name>
    <dbReference type="NCBI Taxonomy" id="2763028"/>
    <lineage>
        <taxon>Bacteria</taxon>
        <taxon>Bacillati</taxon>
        <taxon>Bacillota</taxon>
        <taxon>Clostridia</taxon>
        <taxon>Lachnospirales</taxon>
        <taxon>Lachnospiraceae</taxon>
        <taxon>Blautia</taxon>
    </lineage>
</organism>
<feature type="transmembrane region" description="Helical" evidence="1">
    <location>
        <begin position="43"/>
        <end position="64"/>
    </location>
</feature>
<keyword evidence="1" id="KW-1133">Transmembrane helix</keyword>
<accession>A0ABR7I2N9</accession>
<keyword evidence="1" id="KW-0472">Membrane</keyword>
<protein>
    <submittedName>
        <fullName evidence="2">Uncharacterized protein</fullName>
    </submittedName>
</protein>
<name>A0ABR7I2N9_9FIRM</name>
<gene>
    <name evidence="2" type="ORF">H8Z79_09980</name>
</gene>
<dbReference type="EMBL" id="JACOQE010000005">
    <property type="protein sequence ID" value="MBC5740772.1"/>
    <property type="molecule type" value="Genomic_DNA"/>
</dbReference>
<evidence type="ECO:0000256" key="1">
    <source>
        <dbReference type="SAM" id="Phobius"/>
    </source>
</evidence>
<reference evidence="2 3" key="1">
    <citation type="submission" date="2020-08" db="EMBL/GenBank/DDBJ databases">
        <title>Genome public.</title>
        <authorList>
            <person name="Liu C."/>
            <person name="Sun Q."/>
        </authorList>
    </citation>
    <scope>NUCLEOTIDE SEQUENCE [LARGE SCALE GENOMIC DNA]</scope>
    <source>
        <strain evidence="2 3">27-44</strain>
    </source>
</reference>
<keyword evidence="1" id="KW-0812">Transmembrane</keyword>
<evidence type="ECO:0000313" key="2">
    <source>
        <dbReference type="EMBL" id="MBC5740772.1"/>
    </source>
</evidence>